<protein>
    <submittedName>
        <fullName evidence="2">Uncharacterized protein</fullName>
    </submittedName>
</protein>
<name>A0A8B6FGT1_MYTGA</name>
<feature type="compositionally biased region" description="Low complexity" evidence="1">
    <location>
        <begin position="253"/>
        <end position="268"/>
    </location>
</feature>
<keyword evidence="3" id="KW-1185">Reference proteome</keyword>
<dbReference type="EMBL" id="UYJE01006784">
    <property type="protein sequence ID" value="VDI48930.1"/>
    <property type="molecule type" value="Genomic_DNA"/>
</dbReference>
<comment type="caution">
    <text evidence="2">The sequence shown here is derived from an EMBL/GenBank/DDBJ whole genome shotgun (WGS) entry which is preliminary data.</text>
</comment>
<reference evidence="2" key="1">
    <citation type="submission" date="2018-11" db="EMBL/GenBank/DDBJ databases">
        <authorList>
            <person name="Alioto T."/>
            <person name="Alioto T."/>
        </authorList>
    </citation>
    <scope>NUCLEOTIDE SEQUENCE</scope>
</reference>
<sequence length="285" mass="32021">MNSVDDIKSSVNSIDSKLSQMKSDVDCLVRRVGDMEGSQQFISQSFEKNKSDVESIATEMVEFRSINKEISDQLETLRCENLRDNLLFFGVEEGEGEECVDIIKNICSTSLSIFQPDGKKGVGKTNPDNTQSTKSRPIVAKLMIRQQRDKVQKNSPKLKDTNISISEHFPKSVHEKRKTLIPMYKKAFLTRDKLYIEGNLIVNTDEYINKTIRINSHIKSSRCTKNTHKSDNSTTGAQSAPGYLGTKKKATKSRIPSKISSPKTSSSSQNGFRFEILADIHTESD</sequence>
<accession>A0A8B6FGT1</accession>
<evidence type="ECO:0000313" key="3">
    <source>
        <dbReference type="Proteomes" id="UP000596742"/>
    </source>
</evidence>
<organism evidence="2 3">
    <name type="scientific">Mytilus galloprovincialis</name>
    <name type="common">Mediterranean mussel</name>
    <dbReference type="NCBI Taxonomy" id="29158"/>
    <lineage>
        <taxon>Eukaryota</taxon>
        <taxon>Metazoa</taxon>
        <taxon>Spiralia</taxon>
        <taxon>Lophotrochozoa</taxon>
        <taxon>Mollusca</taxon>
        <taxon>Bivalvia</taxon>
        <taxon>Autobranchia</taxon>
        <taxon>Pteriomorphia</taxon>
        <taxon>Mytilida</taxon>
        <taxon>Mytiloidea</taxon>
        <taxon>Mytilidae</taxon>
        <taxon>Mytilinae</taxon>
        <taxon>Mytilus</taxon>
    </lineage>
</organism>
<evidence type="ECO:0000256" key="1">
    <source>
        <dbReference type="SAM" id="MobiDB-lite"/>
    </source>
</evidence>
<gene>
    <name evidence="2" type="ORF">MGAL_10B015156</name>
</gene>
<dbReference type="Proteomes" id="UP000596742">
    <property type="component" value="Unassembled WGS sequence"/>
</dbReference>
<proteinExistence type="predicted"/>
<feature type="region of interest" description="Disordered" evidence="1">
    <location>
        <begin position="220"/>
        <end position="272"/>
    </location>
</feature>
<dbReference type="AlphaFoldDB" id="A0A8B6FGT1"/>
<evidence type="ECO:0000313" key="2">
    <source>
        <dbReference type="EMBL" id="VDI48930.1"/>
    </source>
</evidence>
<dbReference type="Gene3D" id="3.30.70.1820">
    <property type="entry name" value="L1 transposable element, RRM domain"/>
    <property type="match status" value="1"/>
</dbReference>
<dbReference type="OrthoDB" id="10067362at2759"/>